<proteinExistence type="predicted"/>
<feature type="domain" description="Trichohyalin-plectin-homology" evidence="3">
    <location>
        <begin position="147"/>
        <end position="392"/>
    </location>
</feature>
<feature type="coiled-coil region" evidence="2">
    <location>
        <begin position="3"/>
        <end position="30"/>
    </location>
</feature>
<dbReference type="Pfam" id="PF13868">
    <property type="entry name" value="TPH"/>
    <property type="match status" value="1"/>
</dbReference>
<dbReference type="InterPro" id="IPR043597">
    <property type="entry name" value="TPH_dom"/>
</dbReference>
<feature type="coiled-coil region" evidence="2">
    <location>
        <begin position="299"/>
        <end position="366"/>
    </location>
</feature>
<name>A0A834K5K2_VESVU</name>
<protein>
    <recommendedName>
        <fullName evidence="3">Trichohyalin-plectin-homology domain-containing protein</fullName>
    </recommendedName>
</protein>
<keyword evidence="1 2" id="KW-0175">Coiled coil</keyword>
<gene>
    <name evidence="4" type="ORF">HZH66_005645</name>
</gene>
<dbReference type="Proteomes" id="UP000614350">
    <property type="component" value="Unassembled WGS sequence"/>
</dbReference>
<evidence type="ECO:0000259" key="3">
    <source>
        <dbReference type="Pfam" id="PF13868"/>
    </source>
</evidence>
<reference evidence="4" key="1">
    <citation type="journal article" date="2020" name="G3 (Bethesda)">
        <title>High-Quality Assemblies for Three Invasive Social Wasps from the &lt;i&gt;Vespula&lt;/i&gt; Genus.</title>
        <authorList>
            <person name="Harrop T.W.R."/>
            <person name="Guhlin J."/>
            <person name="McLaughlin G.M."/>
            <person name="Permina E."/>
            <person name="Stockwell P."/>
            <person name="Gilligan J."/>
            <person name="Le Lec M.F."/>
            <person name="Gruber M.A.M."/>
            <person name="Quinn O."/>
            <person name="Lovegrove M."/>
            <person name="Duncan E.J."/>
            <person name="Remnant E.J."/>
            <person name="Van Eeckhoven J."/>
            <person name="Graham B."/>
            <person name="Knapp R.A."/>
            <person name="Langford K.W."/>
            <person name="Kronenberg Z."/>
            <person name="Press M.O."/>
            <person name="Eacker S.M."/>
            <person name="Wilson-Rankin E.E."/>
            <person name="Purcell J."/>
            <person name="Lester P.J."/>
            <person name="Dearden P.K."/>
        </authorList>
    </citation>
    <scope>NUCLEOTIDE SEQUENCE</scope>
    <source>
        <strain evidence="4">Marl-1</strain>
    </source>
</reference>
<accession>A0A834K5K2</accession>
<keyword evidence="5" id="KW-1185">Reference proteome</keyword>
<evidence type="ECO:0000313" key="4">
    <source>
        <dbReference type="EMBL" id="KAF7400461.1"/>
    </source>
</evidence>
<dbReference type="EMBL" id="JACSEA010000005">
    <property type="protein sequence ID" value="KAF7400461.1"/>
    <property type="molecule type" value="Genomic_DNA"/>
</dbReference>
<evidence type="ECO:0000256" key="2">
    <source>
        <dbReference type="SAM" id="Coils"/>
    </source>
</evidence>
<sequence>MLLRDNLEMIEKMKLKKDTYEDEIELERTKIMEKGDIIRSIQRLHIERLEAEEKEKLVCSQKAHDLRNRQIERAYKLAQELARLKSKEARELRDLKCNKKLSRSPPACFLVDLQSRLLEEKIRKDAQSFDIAQRCYVDDTLNKMLLEKSEENKRLYLADLQNQIIEKRRILRELDEERQRERKIMEQMLDAIHEEDIRTEKHKQKIQTCLQAEKKATFEARKVWKDIQKATISEENKKIADIMVEKELEYKKQMEKKKDISAMREATTERIARKMLDDEIKMMEKEAICNELYLEKKKIKEIEESLKLALEKRLQAKEIFDEMTQYSIDAAEKRVKEREMEITLARNLYEKQLELEKKDRQKLEEKRQKNKQYGDDLKKIIINNRIEYAMKLLKRQQNIHDECAKKP</sequence>
<dbReference type="AlphaFoldDB" id="A0A834K5K2"/>
<evidence type="ECO:0000256" key="1">
    <source>
        <dbReference type="ARBA" id="ARBA00023054"/>
    </source>
</evidence>
<evidence type="ECO:0000313" key="5">
    <source>
        <dbReference type="Proteomes" id="UP000614350"/>
    </source>
</evidence>
<organism evidence="4 5">
    <name type="scientific">Vespula vulgaris</name>
    <name type="common">Yellow jacket</name>
    <name type="synonym">Wasp</name>
    <dbReference type="NCBI Taxonomy" id="7454"/>
    <lineage>
        <taxon>Eukaryota</taxon>
        <taxon>Metazoa</taxon>
        <taxon>Ecdysozoa</taxon>
        <taxon>Arthropoda</taxon>
        <taxon>Hexapoda</taxon>
        <taxon>Insecta</taxon>
        <taxon>Pterygota</taxon>
        <taxon>Neoptera</taxon>
        <taxon>Endopterygota</taxon>
        <taxon>Hymenoptera</taxon>
        <taxon>Apocrita</taxon>
        <taxon>Aculeata</taxon>
        <taxon>Vespoidea</taxon>
        <taxon>Vespidae</taxon>
        <taxon>Vespinae</taxon>
        <taxon>Vespula</taxon>
    </lineage>
</organism>
<comment type="caution">
    <text evidence="4">The sequence shown here is derived from an EMBL/GenBank/DDBJ whole genome shotgun (WGS) entry which is preliminary data.</text>
</comment>
<feature type="coiled-coil region" evidence="2">
    <location>
        <begin position="157"/>
        <end position="191"/>
    </location>
</feature>